<name>A0A024LRG1_9HYPH</name>
<evidence type="ECO:0000256" key="8">
    <source>
        <dbReference type="ARBA" id="ARBA00022917"/>
    </source>
</evidence>
<evidence type="ECO:0000256" key="1">
    <source>
        <dbReference type="ARBA" id="ARBA00004496"/>
    </source>
</evidence>
<evidence type="ECO:0000256" key="3">
    <source>
        <dbReference type="ARBA" id="ARBA00011209"/>
    </source>
</evidence>
<evidence type="ECO:0000256" key="12">
    <source>
        <dbReference type="SAM" id="MobiDB-lite"/>
    </source>
</evidence>
<comment type="subunit">
    <text evidence="3 11">Tetramer of two alpha and two beta subunits.</text>
</comment>
<evidence type="ECO:0000256" key="4">
    <source>
        <dbReference type="ARBA" id="ARBA00022490"/>
    </source>
</evidence>
<dbReference type="GO" id="GO:0004814">
    <property type="term" value="F:arginine-tRNA ligase activity"/>
    <property type="evidence" value="ECO:0007669"/>
    <property type="project" value="InterPro"/>
</dbReference>
<reference evidence="14" key="2">
    <citation type="submission" date="2014-05" db="EMBL/GenBank/DDBJ databases">
        <title>Genome sequencing of Bartonella spp. isolated from human blood.</title>
        <authorList>
            <person name="Raoult D."/>
        </authorList>
    </citation>
    <scope>NUCLEOTIDE SEQUENCE</scope>
    <source>
        <strain evidence="14">MVT06</strain>
    </source>
</reference>
<dbReference type="GO" id="GO:0005829">
    <property type="term" value="C:cytosol"/>
    <property type="evidence" value="ECO:0007669"/>
    <property type="project" value="TreeGrafter"/>
</dbReference>
<dbReference type="InterPro" id="IPR008909">
    <property type="entry name" value="DALR_anticod-bd"/>
</dbReference>
<dbReference type="PROSITE" id="PS50861">
    <property type="entry name" value="AA_TRNA_LIGASE_II_GLYAB"/>
    <property type="match status" value="1"/>
</dbReference>
<accession>A0A024LRG1</accession>
<dbReference type="AlphaFoldDB" id="A0A024LRG1"/>
<dbReference type="GO" id="GO:0004820">
    <property type="term" value="F:glycine-tRNA ligase activity"/>
    <property type="evidence" value="ECO:0007669"/>
    <property type="project" value="UniProtKB-UniRule"/>
</dbReference>
<dbReference type="GO" id="GO:0006420">
    <property type="term" value="P:arginyl-tRNA aminoacylation"/>
    <property type="evidence" value="ECO:0007669"/>
    <property type="project" value="InterPro"/>
</dbReference>
<feature type="domain" description="DALR anticodon binding" evidence="13">
    <location>
        <begin position="629"/>
        <end position="728"/>
    </location>
</feature>
<keyword evidence="6 11" id="KW-0547">Nucleotide-binding</keyword>
<dbReference type="GO" id="GO:0006426">
    <property type="term" value="P:glycyl-tRNA aminoacylation"/>
    <property type="evidence" value="ECO:0007669"/>
    <property type="project" value="UniProtKB-UniRule"/>
</dbReference>
<dbReference type="PRINTS" id="PR01045">
    <property type="entry name" value="TRNASYNTHGB"/>
</dbReference>
<evidence type="ECO:0000256" key="9">
    <source>
        <dbReference type="ARBA" id="ARBA00023146"/>
    </source>
</evidence>
<dbReference type="GO" id="GO:0005524">
    <property type="term" value="F:ATP binding"/>
    <property type="evidence" value="ECO:0007669"/>
    <property type="project" value="UniProtKB-UniRule"/>
</dbReference>
<keyword evidence="7 11" id="KW-0067">ATP-binding</keyword>
<comment type="catalytic activity">
    <reaction evidence="10 11">
        <text>tRNA(Gly) + glycine + ATP = glycyl-tRNA(Gly) + AMP + diphosphate</text>
        <dbReference type="Rhea" id="RHEA:16013"/>
        <dbReference type="Rhea" id="RHEA-COMP:9664"/>
        <dbReference type="Rhea" id="RHEA-COMP:9683"/>
        <dbReference type="ChEBI" id="CHEBI:30616"/>
        <dbReference type="ChEBI" id="CHEBI:33019"/>
        <dbReference type="ChEBI" id="CHEBI:57305"/>
        <dbReference type="ChEBI" id="CHEBI:78442"/>
        <dbReference type="ChEBI" id="CHEBI:78522"/>
        <dbReference type="ChEBI" id="CHEBI:456215"/>
        <dbReference type="EC" id="6.1.1.14"/>
    </reaction>
</comment>
<evidence type="ECO:0000256" key="2">
    <source>
        <dbReference type="ARBA" id="ARBA00008226"/>
    </source>
</evidence>
<feature type="region of interest" description="Disordered" evidence="12">
    <location>
        <begin position="58"/>
        <end position="79"/>
    </location>
</feature>
<sequence length="740" mass="83228">MSNLLLELFSEEIPARMQRKAASDLKKCVTDQLVHAGLTYKAACEYWTPRRLTLDIRGLSTSSQDTHEERRGPSTKSPQHMIDGFLRATGLNNISEAHIVHDSKKGDFYVAKITKKGRAAEEIIADILPDIIRNFPWPKSMRWGQDSAQTGALKWVRSLQNILCVFGPEIGETHIVPFTVGFLKSNNLTYGHRFLSDGKPIQIRRFDDYVTLLEAHKVILDTERRKNIILADAQNLCFANGLELVQDNALLEEVAGLVEWPVVLMGDFDKTFLDIPPEIIRLTIRANQKCFVTRKQGEKIKLSNHFILVSNVLANDGGKEITKGNSKVVRARLSDALYFWQTDQHDLPDIAHLKDSAAKFDLDLNKPLDQRIAQLDYLNVTFHAKLGTQGARVERIAALAQKIAPLVQADPLLAKRAAILAKADLQTGIVAEFPELQGLMGRKYALLQGEDPHVAEAIEDHYKPLGPTDRIPCEPIAIAVALADKIDILVGFWLINEKPTSSKDPYALRRAALGIIKLVLSRDWKINLMPLFDQAVDLFLQQKIKYTSPKIEAKQQQNTLSETKKDILSDLLSFLHERLKIYLKDEGARYDAIEAVLTKDADDFLLVARCIESLIVFINTNDGNDFLASVKRVVNILENQPSKDITTINTLNPELFSEIEEKQLYQAIIDAEKKLHDQTNATNLSLALNALVPLKKPIDTFFEKVLVNDKNSAIRANRLALLERIRLITQNVADFSKLAI</sequence>
<keyword evidence="8 11" id="KW-0648">Protein biosynthesis</keyword>
<reference evidence="14" key="1">
    <citation type="submission" date="2013-11" db="EMBL/GenBank/DDBJ databases">
        <authorList>
            <person name="GENOMES U."/>
        </authorList>
    </citation>
    <scope>NUCLEOTIDE SEQUENCE</scope>
    <source>
        <strain evidence="14">MVT06</strain>
    </source>
</reference>
<evidence type="ECO:0000256" key="10">
    <source>
        <dbReference type="ARBA" id="ARBA00047937"/>
    </source>
</evidence>
<dbReference type="PANTHER" id="PTHR30075">
    <property type="entry name" value="GLYCYL-TRNA SYNTHETASE"/>
    <property type="match status" value="1"/>
</dbReference>
<dbReference type="EMBL" id="HG977196">
    <property type="protein sequence ID" value="CDP79803.1"/>
    <property type="molecule type" value="Genomic_DNA"/>
</dbReference>
<gene>
    <name evidence="11 14" type="primary">glyS</name>
    <name evidence="14" type="ORF">BN1046_00706</name>
</gene>
<dbReference type="InterPro" id="IPR006194">
    <property type="entry name" value="Gly-tRNA-synth_heterodimer"/>
</dbReference>
<dbReference type="Pfam" id="PF05746">
    <property type="entry name" value="DALR_1"/>
    <property type="match status" value="1"/>
</dbReference>
<organism evidence="14">
    <name type="scientific">Bartonella schoenbuchensis</name>
    <dbReference type="NCBI Taxonomy" id="165694"/>
    <lineage>
        <taxon>Bacteria</taxon>
        <taxon>Pseudomonadati</taxon>
        <taxon>Pseudomonadota</taxon>
        <taxon>Alphaproteobacteria</taxon>
        <taxon>Hyphomicrobiales</taxon>
        <taxon>Bartonellaceae</taxon>
        <taxon>Bartonella</taxon>
    </lineage>
</organism>
<protein>
    <recommendedName>
        <fullName evidence="11">Glycine--tRNA ligase beta subunit</fullName>
        <ecNumber evidence="11">6.1.1.14</ecNumber>
    </recommendedName>
    <alternativeName>
        <fullName evidence="11">Glycyl-tRNA synthetase beta subunit</fullName>
        <shortName evidence="11">GlyRS</shortName>
    </alternativeName>
</protein>
<evidence type="ECO:0000256" key="7">
    <source>
        <dbReference type="ARBA" id="ARBA00022840"/>
    </source>
</evidence>
<proteinExistence type="inferred from homology"/>
<dbReference type="SUPFAM" id="SSF109604">
    <property type="entry name" value="HD-domain/PDEase-like"/>
    <property type="match status" value="1"/>
</dbReference>
<dbReference type="NCBIfam" id="TIGR00211">
    <property type="entry name" value="glyS"/>
    <property type="match status" value="2"/>
</dbReference>
<evidence type="ECO:0000256" key="6">
    <source>
        <dbReference type="ARBA" id="ARBA00022741"/>
    </source>
</evidence>
<comment type="similarity">
    <text evidence="2 11">Belongs to the class-II aminoacyl-tRNA synthetase family.</text>
</comment>
<dbReference type="Pfam" id="PF02092">
    <property type="entry name" value="tRNA_synt_2f"/>
    <property type="match status" value="1"/>
</dbReference>
<evidence type="ECO:0000256" key="5">
    <source>
        <dbReference type="ARBA" id="ARBA00022598"/>
    </source>
</evidence>
<keyword evidence="4 11" id="KW-0963">Cytoplasm</keyword>
<evidence type="ECO:0000259" key="13">
    <source>
        <dbReference type="Pfam" id="PF05746"/>
    </source>
</evidence>
<keyword evidence="9 11" id="KW-0030">Aminoacyl-tRNA synthetase</keyword>
<dbReference type="PANTHER" id="PTHR30075:SF2">
    <property type="entry name" value="GLYCINE--TRNA LIGASE, CHLOROPLASTIC_MITOCHONDRIAL 2"/>
    <property type="match status" value="1"/>
</dbReference>
<evidence type="ECO:0000256" key="11">
    <source>
        <dbReference type="HAMAP-Rule" id="MF_00255"/>
    </source>
</evidence>
<dbReference type="EC" id="6.1.1.14" evidence="11"/>
<keyword evidence="5 11" id="KW-0436">Ligase</keyword>
<evidence type="ECO:0000313" key="14">
    <source>
        <dbReference type="EMBL" id="CDP79803.1"/>
    </source>
</evidence>
<dbReference type="InterPro" id="IPR015944">
    <property type="entry name" value="Gly-tRNA-synth_bsu"/>
</dbReference>
<dbReference type="HAMAP" id="MF_00255">
    <property type="entry name" value="Gly_tRNA_synth_beta"/>
    <property type="match status" value="1"/>
</dbReference>
<comment type="subcellular location">
    <subcellularLocation>
        <location evidence="1 11">Cytoplasm</location>
    </subcellularLocation>
</comment>